<dbReference type="AlphaFoldDB" id="A0A2H6K9U7"/>
<feature type="compositionally biased region" description="Polar residues" evidence="1">
    <location>
        <begin position="818"/>
        <end position="832"/>
    </location>
</feature>
<dbReference type="EMBL" id="BDSA01000001">
    <property type="protein sequence ID" value="GBE59767.1"/>
    <property type="molecule type" value="Genomic_DNA"/>
</dbReference>
<feature type="region of interest" description="Disordered" evidence="1">
    <location>
        <begin position="689"/>
        <end position="743"/>
    </location>
</feature>
<dbReference type="VEuPathDB" id="PiroplasmaDB:BOVATA_012600"/>
<dbReference type="InterPro" id="IPR024603">
    <property type="entry name" value="COG_complex_COG2_C"/>
</dbReference>
<accession>A0A2H6K9U7</accession>
<dbReference type="GO" id="GO:0015031">
    <property type="term" value="P:protein transport"/>
    <property type="evidence" value="ECO:0007669"/>
    <property type="project" value="InterPro"/>
</dbReference>
<dbReference type="GO" id="GO:0016020">
    <property type="term" value="C:membrane"/>
    <property type="evidence" value="ECO:0007669"/>
    <property type="project" value="InterPro"/>
</dbReference>
<dbReference type="Pfam" id="PF12022">
    <property type="entry name" value="COG2_C"/>
    <property type="match status" value="1"/>
</dbReference>
<dbReference type="GO" id="GO:0007030">
    <property type="term" value="P:Golgi organization"/>
    <property type="evidence" value="ECO:0007669"/>
    <property type="project" value="InterPro"/>
</dbReference>
<dbReference type="GO" id="GO:0017119">
    <property type="term" value="C:Golgi transport complex"/>
    <property type="evidence" value="ECO:0007669"/>
    <property type="project" value="TreeGrafter"/>
</dbReference>
<evidence type="ECO:0000256" key="1">
    <source>
        <dbReference type="SAM" id="MobiDB-lite"/>
    </source>
</evidence>
<dbReference type="InterPro" id="IPR009316">
    <property type="entry name" value="COG2"/>
</dbReference>
<evidence type="ECO:0000313" key="3">
    <source>
        <dbReference type="EMBL" id="GBE59767.1"/>
    </source>
</evidence>
<evidence type="ECO:0000313" key="4">
    <source>
        <dbReference type="Proteomes" id="UP000236319"/>
    </source>
</evidence>
<name>A0A2H6K9U7_9APIC</name>
<feature type="compositionally biased region" description="Low complexity" evidence="1">
    <location>
        <begin position="693"/>
        <end position="717"/>
    </location>
</feature>
<comment type="caution">
    <text evidence="3">The sequence shown here is derived from an EMBL/GenBank/DDBJ whole genome shotgun (WGS) entry which is preliminary data.</text>
</comment>
<dbReference type="GO" id="GO:0006891">
    <property type="term" value="P:intra-Golgi vesicle-mediated transport"/>
    <property type="evidence" value="ECO:0007669"/>
    <property type="project" value="TreeGrafter"/>
</dbReference>
<feature type="compositionally biased region" description="Polar residues" evidence="1">
    <location>
        <begin position="718"/>
        <end position="728"/>
    </location>
</feature>
<dbReference type="Proteomes" id="UP000236319">
    <property type="component" value="Unassembled WGS sequence"/>
</dbReference>
<keyword evidence="4" id="KW-1185">Reference proteome</keyword>
<feature type="domain" description="COG complex component COG2 C-terminal" evidence="2">
    <location>
        <begin position="835"/>
        <end position="1008"/>
    </location>
</feature>
<protein>
    <submittedName>
        <fullName evidence="3">Conserved oligomeric Golgi complex subunit 2, putative</fullName>
    </submittedName>
</protein>
<dbReference type="GeneID" id="39873537"/>
<proteinExistence type="predicted"/>
<dbReference type="RefSeq" id="XP_028866010.1">
    <property type="nucleotide sequence ID" value="XM_029010177.1"/>
</dbReference>
<sequence length="1043" mass="116424">MLTVKPKAEMADDAKSVELYNEAIEHLKSVSLQVKSPGEYVAARLESVSLDDIRRELKALLASCQSNASGILKPLVSTATPFNETIESTIQSLLPFKEVLKESAQQLDVGRHSIKQRKSHVKLSLCRFVMVSYAKMALATHLEAVKHLDNIAEEILDTFSTEDDTAIKNDANIVLRAIDALEKRTQFMEKTGGIVKSDDDKSNVTNDWAILEVIPSEINRIQRLLKQGDYYEKAITEYMNYYQKTLKEVDHEQLGLKEDVSIDPEKTNIENILEIEKLLQWNELEQFRSTYAVDSASKNVTRLHDSLIKLTDTCTKSEMTTLFTLYTERANLCMQDAMHANTCRKPSRDIATHVNGLCSLIKGGEQLRLPTAGSNNAILPFVDTFIQVFVKPILNTIVGELVQSEQGYVPLSPHGEANKFPNFVDMAVERLLHPQYSVAMQLLNDLAKASGSDKFKVICVFDGIAKELLRHIETQFSSIYFPIYVDRFASNLESYNQLIENIEVAAGSYRHYLKWRGSDIPNSVSRCFSVGAVCDNFIEHAARKLTTEIKINGNITGKVLEGEGQTFYMPPSMVLHRQLLALFNHRNFFYHLVPQYLRGASEMFAEYVKYLQSTVAKMESMYATESRDGTESGEGVTNAAYMLHDLDVIETAINSGGTESLTITLSTLPVDAREFDYGANFPRGANTWEISESEQSSPKASSASTSSGGTTSTHVSVDPSTPSQSPPNETEMDANSKDLQSALDSSNLPSTIVLLEGKSDGDVVKAAMRRLEYPLQVAFKRVSFAMGGIDAKDTSRTLTQRSRDLLDKLWKDAHKSNDSNGSQQNGDNTTDTPEGDVDKLPSEDLTDVKALITFTKTSVELLYNFFNSAHEQIEGLKYNLEYLVIQNLVSGATCSLQFLQSMPSKFRTGTKQDVSKPSNYVKYTLVPLLSFKEFTAPSIPQDLARKILTQTVARLSSEYRTQVLKLMQTVQNLNESLLNAKNVKVKEQGANYLIADLGLIRAQLKTDIAEFVQQCNTRMEIQQEHCEDLRLLSVCVPDDAVEA</sequence>
<evidence type="ECO:0000259" key="2">
    <source>
        <dbReference type="Pfam" id="PF12022"/>
    </source>
</evidence>
<dbReference type="PANTHER" id="PTHR12961:SF0">
    <property type="entry name" value="CONSERVED OLIGOMERIC GOLGI COMPLEX SUBUNIT 2"/>
    <property type="match status" value="1"/>
</dbReference>
<dbReference type="OrthoDB" id="364453at2759"/>
<gene>
    <name evidence="3" type="ORF">BOVATA_012600</name>
</gene>
<dbReference type="PANTHER" id="PTHR12961">
    <property type="entry name" value="CONSERVED OLIGOMERIC GOLGI COMPLEX COMPONENT 2"/>
    <property type="match status" value="1"/>
</dbReference>
<reference evidence="3 4" key="1">
    <citation type="journal article" date="2017" name="BMC Genomics">
        <title>Whole-genome assembly of Babesia ovata and comparative genomics between closely related pathogens.</title>
        <authorList>
            <person name="Yamagishi J."/>
            <person name="Asada M."/>
            <person name="Hakimi H."/>
            <person name="Tanaka T.Q."/>
            <person name="Sugimoto C."/>
            <person name="Kawazu S."/>
        </authorList>
    </citation>
    <scope>NUCLEOTIDE SEQUENCE [LARGE SCALE GENOMIC DNA]</scope>
    <source>
        <strain evidence="3 4">Miyake</strain>
    </source>
</reference>
<organism evidence="3 4">
    <name type="scientific">Babesia ovata</name>
    <dbReference type="NCBI Taxonomy" id="189622"/>
    <lineage>
        <taxon>Eukaryota</taxon>
        <taxon>Sar</taxon>
        <taxon>Alveolata</taxon>
        <taxon>Apicomplexa</taxon>
        <taxon>Aconoidasida</taxon>
        <taxon>Piroplasmida</taxon>
        <taxon>Babesiidae</taxon>
        <taxon>Babesia</taxon>
    </lineage>
</organism>
<feature type="region of interest" description="Disordered" evidence="1">
    <location>
        <begin position="813"/>
        <end position="841"/>
    </location>
</feature>